<sequence>MQELCLPAYRPWTDLSVLGIKWFMPWFNLATSYNRAKKTFNDLPVTQKGVYLKMDKLVYLNNTEKWKKFRDLLLADLRWNIDENLLDLKKNNFTVIDIIKSLKDKSNNENNLFILREFSNYLNNEVYDFVESIYNYCEAKNQNNSLNKEETVILEDYYSSINEMVQIIQWLEIIKVNETLWLDLNSLIENIEEQVELVINQ</sequence>
<organism evidence="1">
    <name type="scientific">uncultured bacterium</name>
    <name type="common">gcode 4</name>
    <dbReference type="NCBI Taxonomy" id="1234023"/>
    <lineage>
        <taxon>Bacteria</taxon>
        <taxon>environmental samples</taxon>
    </lineage>
</organism>
<reference evidence="1" key="1">
    <citation type="journal article" date="2012" name="Science">
        <title>Fermentation, hydrogen, and sulfur metabolism in multiple uncultivated bacterial phyla.</title>
        <authorList>
            <person name="Wrighton K.C."/>
            <person name="Thomas B.C."/>
            <person name="Sharon I."/>
            <person name="Miller C.S."/>
            <person name="Castelle C.J."/>
            <person name="VerBerkmoes N.C."/>
            <person name="Wilkins M.J."/>
            <person name="Hettich R.L."/>
            <person name="Lipton M.S."/>
            <person name="Williams K.H."/>
            <person name="Long P.E."/>
            <person name="Banfield J.F."/>
        </authorList>
    </citation>
    <scope>NUCLEOTIDE SEQUENCE [LARGE SCALE GENOMIC DNA]</scope>
</reference>
<dbReference type="AlphaFoldDB" id="K2AVY4"/>
<proteinExistence type="predicted"/>
<accession>K2AVY4</accession>
<comment type="caution">
    <text evidence="1">The sequence shown here is derived from an EMBL/GenBank/DDBJ whole genome shotgun (WGS) entry which is preliminary data.</text>
</comment>
<gene>
    <name evidence="1" type="ORF">ACD_49C00068G0007</name>
</gene>
<dbReference type="EMBL" id="AMFJ01021654">
    <property type="protein sequence ID" value="EKD66002.1"/>
    <property type="molecule type" value="Genomic_DNA"/>
</dbReference>
<evidence type="ECO:0000313" key="1">
    <source>
        <dbReference type="EMBL" id="EKD66002.1"/>
    </source>
</evidence>
<name>K2AVY4_9BACT</name>
<protein>
    <submittedName>
        <fullName evidence="1">Uncharacterized protein</fullName>
    </submittedName>
</protein>